<proteinExistence type="predicted"/>
<dbReference type="SUPFAM" id="SSF46689">
    <property type="entry name" value="Homeodomain-like"/>
    <property type="match status" value="1"/>
</dbReference>
<feature type="domain" description="HTH psq-type" evidence="2">
    <location>
        <begin position="20"/>
        <end position="55"/>
    </location>
</feature>
<dbReference type="Pfam" id="PF05225">
    <property type="entry name" value="HTH_psq"/>
    <property type="match status" value="1"/>
</dbReference>
<comment type="subcellular location">
    <subcellularLocation>
        <location evidence="1">Nucleus</location>
    </subcellularLocation>
</comment>
<keyword evidence="3" id="KW-0238">DNA-binding</keyword>
<evidence type="ECO:0000313" key="4">
    <source>
        <dbReference type="Proteomes" id="UP001458880"/>
    </source>
</evidence>
<reference evidence="3 4" key="1">
    <citation type="journal article" date="2024" name="BMC Genomics">
        <title>De novo assembly and annotation of Popillia japonica's genome with initial clues to its potential as an invasive pest.</title>
        <authorList>
            <person name="Cucini C."/>
            <person name="Boschi S."/>
            <person name="Funari R."/>
            <person name="Cardaioli E."/>
            <person name="Iannotti N."/>
            <person name="Marturano G."/>
            <person name="Paoli F."/>
            <person name="Bruttini M."/>
            <person name="Carapelli A."/>
            <person name="Frati F."/>
            <person name="Nardi F."/>
        </authorList>
    </citation>
    <scope>NUCLEOTIDE SEQUENCE [LARGE SCALE GENOMIC DNA]</scope>
    <source>
        <strain evidence="3">DMR45628</strain>
    </source>
</reference>
<dbReference type="GO" id="GO:0003677">
    <property type="term" value="F:DNA binding"/>
    <property type="evidence" value="ECO:0007669"/>
    <property type="project" value="UniProtKB-KW"/>
</dbReference>
<dbReference type="InterPro" id="IPR007889">
    <property type="entry name" value="HTH_Psq"/>
</dbReference>
<evidence type="ECO:0000259" key="2">
    <source>
        <dbReference type="Pfam" id="PF05225"/>
    </source>
</evidence>
<keyword evidence="4" id="KW-1185">Reference proteome</keyword>
<accession>A0AAW1IXE7</accession>
<dbReference type="GO" id="GO:0005634">
    <property type="term" value="C:nucleus"/>
    <property type="evidence" value="ECO:0007669"/>
    <property type="project" value="UniProtKB-SubCell"/>
</dbReference>
<comment type="caution">
    <text evidence="3">The sequence shown here is derived from an EMBL/GenBank/DDBJ whole genome shotgun (WGS) entry which is preliminary data.</text>
</comment>
<evidence type="ECO:0000313" key="3">
    <source>
        <dbReference type="EMBL" id="KAK9694883.1"/>
    </source>
</evidence>
<gene>
    <name evidence="3" type="ORF">QE152_g33223</name>
</gene>
<dbReference type="EMBL" id="JASPKY010000499">
    <property type="protein sequence ID" value="KAK9694883.1"/>
    <property type="molecule type" value="Genomic_DNA"/>
</dbReference>
<protein>
    <submittedName>
        <fullName evidence="3">CENP-B N-terminal DNA-binding domain</fullName>
    </submittedName>
</protein>
<name>A0AAW1IXE7_POPJA</name>
<dbReference type="Gene3D" id="1.10.10.60">
    <property type="entry name" value="Homeodomain-like"/>
    <property type="match status" value="1"/>
</dbReference>
<organism evidence="3 4">
    <name type="scientific">Popillia japonica</name>
    <name type="common">Japanese beetle</name>
    <dbReference type="NCBI Taxonomy" id="7064"/>
    <lineage>
        <taxon>Eukaryota</taxon>
        <taxon>Metazoa</taxon>
        <taxon>Ecdysozoa</taxon>
        <taxon>Arthropoda</taxon>
        <taxon>Hexapoda</taxon>
        <taxon>Insecta</taxon>
        <taxon>Pterygota</taxon>
        <taxon>Neoptera</taxon>
        <taxon>Endopterygota</taxon>
        <taxon>Coleoptera</taxon>
        <taxon>Polyphaga</taxon>
        <taxon>Scarabaeiformia</taxon>
        <taxon>Scarabaeidae</taxon>
        <taxon>Rutelinae</taxon>
        <taxon>Popillia</taxon>
    </lineage>
</organism>
<dbReference type="AlphaFoldDB" id="A0AAW1IXE7"/>
<dbReference type="Proteomes" id="UP001458880">
    <property type="component" value="Unassembled WGS sequence"/>
</dbReference>
<dbReference type="InterPro" id="IPR009057">
    <property type="entry name" value="Homeodomain-like_sf"/>
</dbReference>
<evidence type="ECO:0000256" key="1">
    <source>
        <dbReference type="ARBA" id="ARBA00004123"/>
    </source>
</evidence>
<sequence>MVRNYKRKRIEPAPSENNYANAIQAVAGGMGLRKAAAVYGVKHNTLFYRIKTAESKVAAEEREGFRKTGIWPLNKLIFSDNDYDCAFVTDQSEVTELQTEKRTPPDNIENQTPNIRLATMSNETPSTSKGMLLDTPTNSPSVNCIAPPHVTPEDIRPLPKAPIRKQSVLKRKAIRSRVLTESPEKNKIEEETVNRERKKKLVEERKLRKDLLLLNKRLKAKTDYEGSSEESEIEVVYAESDGSLSFCQESTSEDATSSGTEFLIGDLVLVKFSTKKTTK</sequence>